<evidence type="ECO:0000313" key="2">
    <source>
        <dbReference type="EMBL" id="KAJ5160491.1"/>
    </source>
</evidence>
<protein>
    <submittedName>
        <fullName evidence="2">Uncharacterized protein</fullName>
    </submittedName>
</protein>
<dbReference type="Proteomes" id="UP001149163">
    <property type="component" value="Unassembled WGS sequence"/>
</dbReference>
<dbReference type="GeneID" id="81428796"/>
<keyword evidence="3" id="KW-1185">Reference proteome</keyword>
<evidence type="ECO:0000256" key="1">
    <source>
        <dbReference type="SAM" id="MobiDB-lite"/>
    </source>
</evidence>
<reference evidence="2" key="1">
    <citation type="submission" date="2022-11" db="EMBL/GenBank/DDBJ databases">
        <authorList>
            <person name="Petersen C."/>
        </authorList>
    </citation>
    <scope>NUCLEOTIDE SEQUENCE</scope>
    <source>
        <strain evidence="2">IBT 26290</strain>
    </source>
</reference>
<accession>A0A9W9HZJ4</accession>
<reference evidence="2" key="2">
    <citation type="journal article" date="2023" name="IMA Fungus">
        <title>Comparative genomic study of the Penicillium genus elucidates a diverse pangenome and 15 lateral gene transfer events.</title>
        <authorList>
            <person name="Petersen C."/>
            <person name="Sorensen T."/>
            <person name="Nielsen M.R."/>
            <person name="Sondergaard T.E."/>
            <person name="Sorensen J.L."/>
            <person name="Fitzpatrick D.A."/>
            <person name="Frisvad J.C."/>
            <person name="Nielsen K.L."/>
        </authorList>
    </citation>
    <scope>NUCLEOTIDE SEQUENCE</scope>
    <source>
        <strain evidence="2">IBT 26290</strain>
    </source>
</reference>
<feature type="region of interest" description="Disordered" evidence="1">
    <location>
        <begin position="489"/>
        <end position="513"/>
    </location>
</feature>
<dbReference type="RefSeq" id="XP_056542049.1">
    <property type="nucleotide sequence ID" value="XM_056689620.1"/>
</dbReference>
<name>A0A9W9HZJ4_9EURO</name>
<feature type="region of interest" description="Disordered" evidence="1">
    <location>
        <begin position="67"/>
        <end position="108"/>
    </location>
</feature>
<gene>
    <name evidence="2" type="ORF">N7482_007495</name>
</gene>
<feature type="region of interest" description="Disordered" evidence="1">
    <location>
        <begin position="349"/>
        <end position="402"/>
    </location>
</feature>
<organism evidence="2 3">
    <name type="scientific">Penicillium canariense</name>
    <dbReference type="NCBI Taxonomy" id="189055"/>
    <lineage>
        <taxon>Eukaryota</taxon>
        <taxon>Fungi</taxon>
        <taxon>Dikarya</taxon>
        <taxon>Ascomycota</taxon>
        <taxon>Pezizomycotina</taxon>
        <taxon>Eurotiomycetes</taxon>
        <taxon>Eurotiomycetidae</taxon>
        <taxon>Eurotiales</taxon>
        <taxon>Aspergillaceae</taxon>
        <taxon>Penicillium</taxon>
    </lineage>
</organism>
<evidence type="ECO:0000313" key="3">
    <source>
        <dbReference type="Proteomes" id="UP001149163"/>
    </source>
</evidence>
<proteinExistence type="predicted"/>
<feature type="compositionally biased region" description="Low complexity" evidence="1">
    <location>
        <begin position="349"/>
        <end position="370"/>
    </location>
</feature>
<comment type="caution">
    <text evidence="2">The sequence shown here is derived from an EMBL/GenBank/DDBJ whole genome shotgun (WGS) entry which is preliminary data.</text>
</comment>
<dbReference type="OrthoDB" id="4366200at2759"/>
<dbReference type="AlphaFoldDB" id="A0A9W9HZJ4"/>
<dbReference type="EMBL" id="JAPQKN010000004">
    <property type="protein sequence ID" value="KAJ5160491.1"/>
    <property type="molecule type" value="Genomic_DNA"/>
</dbReference>
<sequence>MEHCELTSLDSSSFAHNDLGLTLFPGSQPQLSAPWSHEDMDDMDSLFGIGDDFDPFTDFDQLAHRIDGSNKRTSDEAFAGDVKSPASKRQNHEAEAPSVATAPSPGMNPISLRSTPSIPSIPSYSPLPAAGDFVSASSAIKDKFAVGKEGITHHAALEAFAQGQAQSSPKHISPYARVGYYPSAPNLHCRVGGEVVSNEVLQNRLHSSRRRIDVLVAERNKYRDALLRYECVDQKTGKLGIHLLEAEMATLRRVCSTQQQRAKQYKADIEDWRQKYVNVATTHNCLIRDYQQLQAANPGLQPAVEVPRRQQQDEWQGRYEQLSQAFNALYAAYVRKPTDVKATNSLYPSPASPLSISSPTSTSTVPAPASVRSAGSDTCSPTGPHEDLSTDLLTPPSAHPPSGELAQMAANYSFSGRHGYAPPIITPEYAAYLLSCAGIRVEAAGTTANMPGTCPIAPFPAAAAVPAAAASAPTAFPNEVVVIDLTDDADAEVSSQGSNPQPPTSLTPSSSPLAEFHRRFRKKELSWLHESYNPQKDGEIAEHLYQKLNSRKRKRERGEKFVETTVGECYNHVQAQKVHSSYPTILP</sequence>